<proteinExistence type="predicted"/>
<evidence type="ECO:0000313" key="5">
    <source>
        <dbReference type="Proteomes" id="UP001241848"/>
    </source>
</evidence>
<evidence type="ECO:0000259" key="3">
    <source>
        <dbReference type="Pfam" id="PF13739"/>
    </source>
</evidence>
<accession>A0ABT9FKX1</accession>
<dbReference type="SUPFAM" id="SSF55383">
    <property type="entry name" value="Copper amine oxidase, domain N"/>
    <property type="match status" value="1"/>
</dbReference>
<dbReference type="Gene3D" id="3.30.565.40">
    <property type="entry name" value="Fervidobacterium nodosum Rt17-B1 like"/>
    <property type="match status" value="1"/>
</dbReference>
<keyword evidence="5" id="KW-1185">Reference proteome</keyword>
<dbReference type="InterPro" id="IPR025303">
    <property type="entry name" value="PdaC"/>
</dbReference>
<dbReference type="Pfam" id="PF07833">
    <property type="entry name" value="Cu_amine_oxidN1"/>
    <property type="match status" value="1"/>
</dbReference>
<comment type="caution">
    <text evidence="4">The sequence shown here is derived from an EMBL/GenBank/DDBJ whole genome shotgun (WGS) entry which is preliminary data.</text>
</comment>
<feature type="domain" description="Deacetylase PdaC" evidence="3">
    <location>
        <begin position="171"/>
        <end position="253"/>
    </location>
</feature>
<organism evidence="4 5">
    <name type="scientific">Paenibacillus zeirhizosphaerae</name>
    <dbReference type="NCBI Taxonomy" id="2987519"/>
    <lineage>
        <taxon>Bacteria</taxon>
        <taxon>Bacillati</taxon>
        <taxon>Bacillota</taxon>
        <taxon>Bacilli</taxon>
        <taxon>Bacillales</taxon>
        <taxon>Paenibacillaceae</taxon>
        <taxon>Paenibacillus</taxon>
    </lineage>
</organism>
<evidence type="ECO:0000313" key="4">
    <source>
        <dbReference type="EMBL" id="MDP4095372.1"/>
    </source>
</evidence>
<reference evidence="4 5" key="1">
    <citation type="submission" date="2022-10" db="EMBL/GenBank/DDBJ databases">
        <title>Paenibacillus description and whole genome data of maize root bacterial community.</title>
        <authorList>
            <person name="Marton D."/>
            <person name="Farkas M."/>
            <person name="Cserhati M."/>
        </authorList>
    </citation>
    <scope>NUCLEOTIDE SEQUENCE [LARGE SCALE GENOMIC DNA]</scope>
    <source>
        <strain evidence="4 5">P96</strain>
    </source>
</reference>
<name>A0ABT9FKX1_9BACL</name>
<sequence length="348" mass="37851">MKIQTKQLGSLLLAAAIAIGGVTASFSELHAASSNSQTAQQTQVTLKWNGKALETKGLLIKGQTLIPIAALRDDLKLPVAYNASEKAYTIGANYNKLTISTGYDEPYVGVNGVSTDDMKAQLINGKLYIPIGNLKVYLGIDAAWNAPAKTVSMTKGQRNEISIRTVNLSQEKMDTATYDLKYPQFAGSQAGVEKMNAVLKQHAEQVLAQAKQQMQEMGGSPANQPSKFESTYVVTYNRGGYVSLIMQDYSYLGSFDGTTSRTGYTFSLADGAQLELGDVLKANPDYKKAMLKKVQDKDGFFRRGLSDHSDFYVTGTGVAIFIQTYEFISDYYFAFTDLLPAGAKPFSG</sequence>
<dbReference type="RefSeq" id="WP_305753003.1">
    <property type="nucleotide sequence ID" value="NZ_JAPCKK010000001.1"/>
</dbReference>
<keyword evidence="1" id="KW-0732">Signal</keyword>
<evidence type="ECO:0000259" key="2">
    <source>
        <dbReference type="Pfam" id="PF07833"/>
    </source>
</evidence>
<feature type="chain" id="PRO_5045881078" evidence="1">
    <location>
        <begin position="25"/>
        <end position="348"/>
    </location>
</feature>
<dbReference type="InterPro" id="IPR036582">
    <property type="entry name" value="Mao_N_sf"/>
</dbReference>
<gene>
    <name evidence="4" type="ORF">OIN60_01015</name>
</gene>
<dbReference type="Proteomes" id="UP001241848">
    <property type="component" value="Unassembled WGS sequence"/>
</dbReference>
<dbReference type="Gene3D" id="3.30.457.10">
    <property type="entry name" value="Copper amine oxidase-like, N-terminal domain"/>
    <property type="match status" value="1"/>
</dbReference>
<feature type="signal peptide" evidence="1">
    <location>
        <begin position="1"/>
        <end position="24"/>
    </location>
</feature>
<dbReference type="EMBL" id="JAPCKK010000001">
    <property type="protein sequence ID" value="MDP4095372.1"/>
    <property type="molecule type" value="Genomic_DNA"/>
</dbReference>
<evidence type="ECO:0000256" key="1">
    <source>
        <dbReference type="SAM" id="SignalP"/>
    </source>
</evidence>
<protein>
    <submittedName>
        <fullName evidence="4">DUF4163 domain-containing protein</fullName>
    </submittedName>
</protein>
<dbReference type="Pfam" id="PF13739">
    <property type="entry name" value="PdaC"/>
    <property type="match status" value="1"/>
</dbReference>
<dbReference type="InterPro" id="IPR012854">
    <property type="entry name" value="Cu_amine_oxidase-like_N"/>
</dbReference>
<feature type="domain" description="Copper amine oxidase-like N-terminal" evidence="2">
    <location>
        <begin position="49"/>
        <end position="152"/>
    </location>
</feature>